<name>A0A7J7KBX5_BUGNE</name>
<dbReference type="Proteomes" id="UP000593567">
    <property type="component" value="Unassembled WGS sequence"/>
</dbReference>
<gene>
    <name evidence="1" type="ORF">EB796_005568</name>
</gene>
<protein>
    <submittedName>
        <fullName evidence="1">Uncharacterized protein</fullName>
    </submittedName>
</protein>
<keyword evidence="2" id="KW-1185">Reference proteome</keyword>
<sequence length="70" mass="7925">MPSFTVRATDSLYKPLDCAHMSLTDEQTDLLRLLEDVESCEILEKGCCRRPSLLSAKSEDNQEVAEYSNQ</sequence>
<accession>A0A7J7KBX5</accession>
<comment type="caution">
    <text evidence="1">The sequence shown here is derived from an EMBL/GenBank/DDBJ whole genome shotgun (WGS) entry which is preliminary data.</text>
</comment>
<proteinExistence type="predicted"/>
<dbReference type="AlphaFoldDB" id="A0A7J7KBX5"/>
<reference evidence="1" key="1">
    <citation type="submission" date="2020-06" db="EMBL/GenBank/DDBJ databases">
        <title>Draft genome of Bugula neritina, a colonial animal packing powerful symbionts and potential medicines.</title>
        <authorList>
            <person name="Rayko M."/>
        </authorList>
    </citation>
    <scope>NUCLEOTIDE SEQUENCE [LARGE SCALE GENOMIC DNA]</scope>
    <source>
        <strain evidence="1">Kwan_BN1</strain>
    </source>
</reference>
<organism evidence="1 2">
    <name type="scientific">Bugula neritina</name>
    <name type="common">Brown bryozoan</name>
    <name type="synonym">Sertularia neritina</name>
    <dbReference type="NCBI Taxonomy" id="10212"/>
    <lineage>
        <taxon>Eukaryota</taxon>
        <taxon>Metazoa</taxon>
        <taxon>Spiralia</taxon>
        <taxon>Lophotrochozoa</taxon>
        <taxon>Bryozoa</taxon>
        <taxon>Gymnolaemata</taxon>
        <taxon>Cheilostomatida</taxon>
        <taxon>Flustrina</taxon>
        <taxon>Buguloidea</taxon>
        <taxon>Bugulidae</taxon>
        <taxon>Bugula</taxon>
    </lineage>
</organism>
<evidence type="ECO:0000313" key="2">
    <source>
        <dbReference type="Proteomes" id="UP000593567"/>
    </source>
</evidence>
<evidence type="ECO:0000313" key="1">
    <source>
        <dbReference type="EMBL" id="KAF6036140.1"/>
    </source>
</evidence>
<dbReference type="EMBL" id="VXIV02000773">
    <property type="protein sequence ID" value="KAF6036140.1"/>
    <property type="molecule type" value="Genomic_DNA"/>
</dbReference>